<dbReference type="EMBL" id="CP116967">
    <property type="protein sequence ID" value="WNM60034.1"/>
    <property type="molecule type" value="Genomic_DNA"/>
</dbReference>
<proteinExistence type="predicted"/>
<keyword evidence="7" id="KW-1185">Reference proteome</keyword>
<evidence type="ECO:0000259" key="5">
    <source>
        <dbReference type="PROSITE" id="PS51007"/>
    </source>
</evidence>
<gene>
    <name evidence="6" type="ORF">PP769_09840</name>
</gene>
<feature type="domain" description="Cytochrome c" evidence="5">
    <location>
        <begin position="32"/>
        <end position="143"/>
    </location>
</feature>
<protein>
    <submittedName>
        <fullName evidence="6">Cytochrome c</fullName>
    </submittedName>
</protein>
<organism evidence="6 7">
    <name type="scientific">Candidatus Nitrospira allomarina</name>
    <dbReference type="NCBI Taxonomy" id="3020900"/>
    <lineage>
        <taxon>Bacteria</taxon>
        <taxon>Pseudomonadati</taxon>
        <taxon>Nitrospirota</taxon>
        <taxon>Nitrospiria</taxon>
        <taxon>Nitrospirales</taxon>
        <taxon>Nitrospiraceae</taxon>
        <taxon>Nitrospira</taxon>
    </lineage>
</organism>
<dbReference type="GO" id="GO:0009055">
    <property type="term" value="F:electron transfer activity"/>
    <property type="evidence" value="ECO:0007669"/>
    <property type="project" value="InterPro"/>
</dbReference>
<dbReference type="GO" id="GO:0020037">
    <property type="term" value="F:heme binding"/>
    <property type="evidence" value="ECO:0007669"/>
    <property type="project" value="InterPro"/>
</dbReference>
<keyword evidence="1 4" id="KW-0349">Heme</keyword>
<keyword evidence="2 4" id="KW-0479">Metal-binding</keyword>
<evidence type="ECO:0000256" key="2">
    <source>
        <dbReference type="ARBA" id="ARBA00022723"/>
    </source>
</evidence>
<dbReference type="RefSeq" id="WP_312646962.1">
    <property type="nucleotide sequence ID" value="NZ_CP116967.1"/>
</dbReference>
<evidence type="ECO:0000313" key="7">
    <source>
        <dbReference type="Proteomes" id="UP001302719"/>
    </source>
</evidence>
<keyword evidence="3 4" id="KW-0408">Iron</keyword>
<dbReference type="PROSITE" id="PS51007">
    <property type="entry name" value="CYTC"/>
    <property type="match status" value="1"/>
</dbReference>
<dbReference type="SUPFAM" id="SSF46626">
    <property type="entry name" value="Cytochrome c"/>
    <property type="match status" value="1"/>
</dbReference>
<evidence type="ECO:0000256" key="1">
    <source>
        <dbReference type="ARBA" id="ARBA00022617"/>
    </source>
</evidence>
<dbReference type="Gene3D" id="1.10.760.10">
    <property type="entry name" value="Cytochrome c-like domain"/>
    <property type="match status" value="1"/>
</dbReference>
<evidence type="ECO:0000256" key="3">
    <source>
        <dbReference type="ARBA" id="ARBA00023004"/>
    </source>
</evidence>
<sequence length="145" mass="16325">MKYLFSLLLRNGSLALLILGIGMNSGWAQEQDVIAGGRQLFQKFCVTCHGTQAKGDGPLSESLKPKPANLTRLSANHGGTFPFWHAYRTIDGRDHIPSHGTRDMPVFGIWFRIPDDEVSIETEWADQVRGRIWQLLSYLESIQEP</sequence>
<dbReference type="InterPro" id="IPR009056">
    <property type="entry name" value="Cyt_c-like_dom"/>
</dbReference>
<dbReference type="GO" id="GO:0046872">
    <property type="term" value="F:metal ion binding"/>
    <property type="evidence" value="ECO:0007669"/>
    <property type="project" value="UniProtKB-KW"/>
</dbReference>
<reference evidence="6 7" key="1">
    <citation type="submission" date="2023-01" db="EMBL/GenBank/DDBJ databases">
        <title>Cultivation and genomic characterization of new, ubiquitous marine nitrite-oxidizing bacteria from the Nitrospirales.</title>
        <authorList>
            <person name="Mueller A.J."/>
            <person name="Daebeler A."/>
            <person name="Herbold C.W."/>
            <person name="Kirkegaard R.H."/>
            <person name="Daims H."/>
        </authorList>
    </citation>
    <scope>NUCLEOTIDE SEQUENCE [LARGE SCALE GENOMIC DNA]</scope>
    <source>
        <strain evidence="6 7">VA</strain>
    </source>
</reference>
<dbReference type="AlphaFoldDB" id="A0AA96GKJ8"/>
<dbReference type="Pfam" id="PF00034">
    <property type="entry name" value="Cytochrom_C"/>
    <property type="match status" value="1"/>
</dbReference>
<evidence type="ECO:0000313" key="6">
    <source>
        <dbReference type="EMBL" id="WNM60034.1"/>
    </source>
</evidence>
<accession>A0AA96GKJ8</accession>
<dbReference type="KEGG" id="nall:PP769_09840"/>
<name>A0AA96GKJ8_9BACT</name>
<evidence type="ECO:0000256" key="4">
    <source>
        <dbReference type="PROSITE-ProRule" id="PRU00433"/>
    </source>
</evidence>
<dbReference type="InterPro" id="IPR036909">
    <property type="entry name" value="Cyt_c-like_dom_sf"/>
</dbReference>
<dbReference type="Proteomes" id="UP001302719">
    <property type="component" value="Chromosome"/>
</dbReference>